<evidence type="ECO:0000256" key="1">
    <source>
        <dbReference type="SAM" id="SignalP"/>
    </source>
</evidence>
<accession>A0ABV6D324</accession>
<feature type="signal peptide" evidence="1">
    <location>
        <begin position="1"/>
        <end position="25"/>
    </location>
</feature>
<dbReference type="InterPro" id="IPR025433">
    <property type="entry name" value="DUF4168"/>
</dbReference>
<comment type="caution">
    <text evidence="3">The sequence shown here is derived from an EMBL/GenBank/DDBJ whole genome shotgun (WGS) entry which is preliminary data.</text>
</comment>
<name>A0ABV6D324_9HYPH</name>
<dbReference type="RefSeq" id="WP_261520138.1">
    <property type="nucleotide sequence ID" value="NZ_JAODNW010000008.1"/>
</dbReference>
<evidence type="ECO:0000259" key="2">
    <source>
        <dbReference type="Pfam" id="PF13767"/>
    </source>
</evidence>
<dbReference type="Pfam" id="PF13767">
    <property type="entry name" value="DUF4168"/>
    <property type="match status" value="1"/>
</dbReference>
<keyword evidence="4" id="KW-1185">Reference proteome</keyword>
<keyword evidence="1" id="KW-0732">Signal</keyword>
<dbReference type="Proteomes" id="UP001589755">
    <property type="component" value="Unassembled WGS sequence"/>
</dbReference>
<feature type="domain" description="DUF4168" evidence="2">
    <location>
        <begin position="42"/>
        <end position="118"/>
    </location>
</feature>
<evidence type="ECO:0000313" key="3">
    <source>
        <dbReference type="EMBL" id="MFC0207044.1"/>
    </source>
</evidence>
<gene>
    <name evidence="3" type="ORF">ACFFJ2_01355</name>
</gene>
<organism evidence="3 4">
    <name type="scientific">Chelativorans intermedius</name>
    <dbReference type="NCBI Taxonomy" id="515947"/>
    <lineage>
        <taxon>Bacteria</taxon>
        <taxon>Pseudomonadati</taxon>
        <taxon>Pseudomonadota</taxon>
        <taxon>Alphaproteobacteria</taxon>
        <taxon>Hyphomicrobiales</taxon>
        <taxon>Phyllobacteriaceae</taxon>
        <taxon>Chelativorans</taxon>
    </lineage>
</organism>
<protein>
    <submittedName>
        <fullName evidence="3">DUF4168 domain-containing protein</fullName>
    </submittedName>
</protein>
<evidence type="ECO:0000313" key="4">
    <source>
        <dbReference type="Proteomes" id="UP001589755"/>
    </source>
</evidence>
<feature type="chain" id="PRO_5045494646" evidence="1">
    <location>
        <begin position="26"/>
        <end position="128"/>
    </location>
</feature>
<reference evidence="3 4" key="1">
    <citation type="submission" date="2024-09" db="EMBL/GenBank/DDBJ databases">
        <authorList>
            <person name="Sun Q."/>
            <person name="Mori K."/>
        </authorList>
    </citation>
    <scope>NUCLEOTIDE SEQUENCE [LARGE SCALE GENOMIC DNA]</scope>
    <source>
        <strain evidence="3 4">CCM 8543</strain>
    </source>
</reference>
<sequence length="128" mass="13870">MNRSKRLIAAACLAAGTTLTAQALAQDASQPSQPAIEAPALSEQKLQSFAVAFVQVEQLKQQYMARLQEAGSESEQQEIRNEAGQSILQAVEQADGISVDEYNQIIRSAQSDPELAQKLSDAIRQVNQ</sequence>
<proteinExistence type="predicted"/>
<dbReference type="EMBL" id="JBHLXD010000002">
    <property type="protein sequence ID" value="MFC0207044.1"/>
    <property type="molecule type" value="Genomic_DNA"/>
</dbReference>